<reference evidence="1" key="1">
    <citation type="submission" date="2020-02" db="EMBL/GenBank/DDBJ databases">
        <authorList>
            <person name="Meier V. D."/>
        </authorList>
    </citation>
    <scope>NUCLEOTIDE SEQUENCE</scope>
    <source>
        <strain evidence="1">AVDCRST_MAG56</strain>
    </source>
</reference>
<sequence>WWFSPPANHPFILFIPCIKSVLFVRPSPNNHPPIPSSRPSFHQSHLTLP</sequence>
<name>A0A6J4KT26_9SPHI</name>
<gene>
    <name evidence="1" type="ORF">AVDCRST_MAG56-6538</name>
</gene>
<accession>A0A6J4KT26</accession>
<feature type="non-terminal residue" evidence="1">
    <location>
        <position position="49"/>
    </location>
</feature>
<proteinExistence type="predicted"/>
<dbReference type="AlphaFoldDB" id="A0A6J4KT26"/>
<protein>
    <submittedName>
        <fullName evidence="1">Uncharacterized protein</fullName>
    </submittedName>
</protein>
<organism evidence="1">
    <name type="scientific">uncultured Cytophagales bacterium</name>
    <dbReference type="NCBI Taxonomy" id="158755"/>
    <lineage>
        <taxon>Bacteria</taxon>
        <taxon>Pseudomonadati</taxon>
        <taxon>Bacteroidota</taxon>
        <taxon>Sphingobacteriia</taxon>
        <taxon>Sphingobacteriales</taxon>
        <taxon>environmental samples</taxon>
    </lineage>
</organism>
<dbReference type="EMBL" id="CADCTQ010000538">
    <property type="protein sequence ID" value="CAA9314411.1"/>
    <property type="molecule type" value="Genomic_DNA"/>
</dbReference>
<feature type="non-terminal residue" evidence="1">
    <location>
        <position position="1"/>
    </location>
</feature>
<evidence type="ECO:0000313" key="1">
    <source>
        <dbReference type="EMBL" id="CAA9314411.1"/>
    </source>
</evidence>